<evidence type="ECO:0000313" key="3">
    <source>
        <dbReference type="Proteomes" id="UP000053259"/>
    </source>
</evidence>
<organism evidence="2 3">
    <name type="scientific">Verruconis gallopava</name>
    <dbReference type="NCBI Taxonomy" id="253628"/>
    <lineage>
        <taxon>Eukaryota</taxon>
        <taxon>Fungi</taxon>
        <taxon>Dikarya</taxon>
        <taxon>Ascomycota</taxon>
        <taxon>Pezizomycotina</taxon>
        <taxon>Dothideomycetes</taxon>
        <taxon>Pleosporomycetidae</taxon>
        <taxon>Venturiales</taxon>
        <taxon>Sympoventuriaceae</taxon>
        <taxon>Verruconis</taxon>
    </lineage>
</organism>
<protein>
    <submittedName>
        <fullName evidence="2">Uncharacterized protein</fullName>
    </submittedName>
</protein>
<dbReference type="InParanoid" id="A0A0D1XKT0"/>
<feature type="compositionally biased region" description="Basic and acidic residues" evidence="1">
    <location>
        <begin position="143"/>
        <end position="154"/>
    </location>
</feature>
<dbReference type="VEuPathDB" id="FungiDB:PV09_05982"/>
<proteinExistence type="predicted"/>
<dbReference type="AlphaFoldDB" id="A0A0D1XKT0"/>
<dbReference type="Proteomes" id="UP000053259">
    <property type="component" value="Unassembled WGS sequence"/>
</dbReference>
<dbReference type="GeneID" id="27313955"/>
<keyword evidence="3" id="KW-1185">Reference proteome</keyword>
<feature type="compositionally biased region" description="Polar residues" evidence="1">
    <location>
        <begin position="16"/>
        <end position="25"/>
    </location>
</feature>
<accession>A0A0D1XKT0</accession>
<feature type="compositionally biased region" description="Basic and acidic residues" evidence="1">
    <location>
        <begin position="34"/>
        <end position="45"/>
    </location>
</feature>
<name>A0A0D1XKT0_9PEZI</name>
<evidence type="ECO:0000256" key="1">
    <source>
        <dbReference type="SAM" id="MobiDB-lite"/>
    </source>
</evidence>
<gene>
    <name evidence="2" type="ORF">PV09_05982</name>
</gene>
<sequence>MDIILDGAVSAHRQEQQQIGIQDPNTTTDTTDTTDTRDMIDESQSKARRYGRPSRRDYSPEDTYRRDRPDVTVYSSRPRSHHAPARSPRKEYIVTRSGTTKTRSRKDSLSIDERMRLLDIRDRFRDEVEKVKQWQPSTRSYRPRRDYDRRSSYY</sequence>
<feature type="region of interest" description="Disordered" evidence="1">
    <location>
        <begin position="1"/>
        <end position="110"/>
    </location>
</feature>
<reference evidence="2 3" key="1">
    <citation type="submission" date="2015-01" db="EMBL/GenBank/DDBJ databases">
        <title>The Genome Sequence of Ochroconis gallopava CBS43764.</title>
        <authorList>
            <consortium name="The Broad Institute Genomics Platform"/>
            <person name="Cuomo C."/>
            <person name="de Hoog S."/>
            <person name="Gorbushina A."/>
            <person name="Stielow B."/>
            <person name="Teixiera M."/>
            <person name="Abouelleil A."/>
            <person name="Chapman S.B."/>
            <person name="Priest M."/>
            <person name="Young S.K."/>
            <person name="Wortman J."/>
            <person name="Nusbaum C."/>
            <person name="Birren B."/>
        </authorList>
    </citation>
    <scope>NUCLEOTIDE SEQUENCE [LARGE SCALE GENOMIC DNA]</scope>
    <source>
        <strain evidence="2 3">CBS 43764</strain>
    </source>
</reference>
<dbReference type="EMBL" id="KN847547">
    <property type="protein sequence ID" value="KIW02936.1"/>
    <property type="molecule type" value="Genomic_DNA"/>
</dbReference>
<dbReference type="HOGENOM" id="CLU_1705612_0_0_1"/>
<evidence type="ECO:0000313" key="2">
    <source>
        <dbReference type="EMBL" id="KIW02936.1"/>
    </source>
</evidence>
<feature type="region of interest" description="Disordered" evidence="1">
    <location>
        <begin position="128"/>
        <end position="154"/>
    </location>
</feature>
<feature type="compositionally biased region" description="Basic and acidic residues" evidence="1">
    <location>
        <begin position="54"/>
        <end position="70"/>
    </location>
</feature>
<dbReference type="RefSeq" id="XP_016212805.1">
    <property type="nucleotide sequence ID" value="XM_016359556.1"/>
</dbReference>